<evidence type="ECO:0008006" key="4">
    <source>
        <dbReference type="Google" id="ProtNLM"/>
    </source>
</evidence>
<dbReference type="PROSITE" id="PS51257">
    <property type="entry name" value="PROKAR_LIPOPROTEIN"/>
    <property type="match status" value="1"/>
</dbReference>
<name>A0A1I0SIN5_9SPHI</name>
<organism evidence="2 3">
    <name type="scientific">Pedobacter suwonensis</name>
    <dbReference type="NCBI Taxonomy" id="332999"/>
    <lineage>
        <taxon>Bacteria</taxon>
        <taxon>Pseudomonadati</taxon>
        <taxon>Bacteroidota</taxon>
        <taxon>Sphingobacteriia</taxon>
        <taxon>Sphingobacteriales</taxon>
        <taxon>Sphingobacteriaceae</taxon>
        <taxon>Pedobacter</taxon>
    </lineage>
</organism>
<dbReference type="EMBL" id="FOJM01000001">
    <property type="protein sequence ID" value="SFA39378.1"/>
    <property type="molecule type" value="Genomic_DNA"/>
</dbReference>
<protein>
    <recommendedName>
        <fullName evidence="4">Lipoprotein</fullName>
    </recommendedName>
</protein>
<feature type="signal peptide" evidence="1">
    <location>
        <begin position="1"/>
        <end position="18"/>
    </location>
</feature>
<accession>A0A1I0SIN5</accession>
<reference evidence="3" key="1">
    <citation type="submission" date="2016-10" db="EMBL/GenBank/DDBJ databases">
        <authorList>
            <person name="Varghese N."/>
            <person name="Submissions S."/>
        </authorList>
    </citation>
    <scope>NUCLEOTIDE SEQUENCE [LARGE SCALE GENOMIC DNA]</scope>
    <source>
        <strain evidence="3">DSM 18130</strain>
    </source>
</reference>
<feature type="chain" id="PRO_5011440794" description="Lipoprotein" evidence="1">
    <location>
        <begin position="19"/>
        <end position="175"/>
    </location>
</feature>
<sequence>MRNAFKLTAIFLIGLAIASACKKKTNNPVEFSIDAQNLTPCTEGNCRFEYVNYSEMPDERGTIKTGQYRIFSVTKSNSFSTTRIYMQVPMQDDDRFLLTDADIQGGKVKYLFSCPSCDYFNLLPIAGTVKGIKIADLNNSAEKWLLDAHLVLAAEKSKTPVDTIHIKQYFSLAVK</sequence>
<evidence type="ECO:0000256" key="1">
    <source>
        <dbReference type="SAM" id="SignalP"/>
    </source>
</evidence>
<dbReference type="Proteomes" id="UP000198836">
    <property type="component" value="Unassembled WGS sequence"/>
</dbReference>
<dbReference type="RefSeq" id="WP_090979748.1">
    <property type="nucleotide sequence ID" value="NZ_FOJM01000001.1"/>
</dbReference>
<dbReference type="AlphaFoldDB" id="A0A1I0SIN5"/>
<gene>
    <name evidence="2" type="ORF">SAMN04488511_101429</name>
</gene>
<keyword evidence="1" id="KW-0732">Signal</keyword>
<keyword evidence="3" id="KW-1185">Reference proteome</keyword>
<evidence type="ECO:0000313" key="3">
    <source>
        <dbReference type="Proteomes" id="UP000198836"/>
    </source>
</evidence>
<dbReference type="OrthoDB" id="756984at2"/>
<evidence type="ECO:0000313" key="2">
    <source>
        <dbReference type="EMBL" id="SFA39378.1"/>
    </source>
</evidence>
<proteinExistence type="predicted"/>